<reference evidence="2" key="1">
    <citation type="submission" date="2023-03" db="EMBL/GenBank/DDBJ databases">
        <title>Massive genome expansion in bonnet fungi (Mycena s.s.) driven by repeated elements and novel gene families across ecological guilds.</title>
        <authorList>
            <consortium name="Lawrence Berkeley National Laboratory"/>
            <person name="Harder C.B."/>
            <person name="Miyauchi S."/>
            <person name="Viragh M."/>
            <person name="Kuo A."/>
            <person name="Thoen E."/>
            <person name="Andreopoulos B."/>
            <person name="Lu D."/>
            <person name="Skrede I."/>
            <person name="Drula E."/>
            <person name="Henrissat B."/>
            <person name="Morin E."/>
            <person name="Kohler A."/>
            <person name="Barry K."/>
            <person name="LaButti K."/>
            <person name="Morin E."/>
            <person name="Salamov A."/>
            <person name="Lipzen A."/>
            <person name="Mereny Z."/>
            <person name="Hegedus B."/>
            <person name="Baldrian P."/>
            <person name="Stursova M."/>
            <person name="Weitz H."/>
            <person name="Taylor A."/>
            <person name="Grigoriev I.V."/>
            <person name="Nagy L.G."/>
            <person name="Martin F."/>
            <person name="Kauserud H."/>
        </authorList>
    </citation>
    <scope>NUCLEOTIDE SEQUENCE</scope>
    <source>
        <strain evidence="2">CBHHK200</strain>
    </source>
</reference>
<name>A0AAD6SD07_9AGAR</name>
<sequence length="115" mass="13337">MAKKESKRERRAMDTKARNYKESGEQWIQRQGREKRGISSELYEENRREKIGKEGVVSKYGKGLASFNLVILLLVNTHRQEEFGLNVGRHVDELKTYLDGTKNGARCMYLNLNST</sequence>
<evidence type="ECO:0000256" key="1">
    <source>
        <dbReference type="SAM" id="MobiDB-lite"/>
    </source>
</evidence>
<feature type="region of interest" description="Disordered" evidence="1">
    <location>
        <begin position="1"/>
        <end position="42"/>
    </location>
</feature>
<proteinExistence type="predicted"/>
<dbReference type="EMBL" id="JARJCM010000178">
    <property type="protein sequence ID" value="KAJ7023935.1"/>
    <property type="molecule type" value="Genomic_DNA"/>
</dbReference>
<comment type="caution">
    <text evidence="2">The sequence shown here is derived from an EMBL/GenBank/DDBJ whole genome shotgun (WGS) entry which is preliminary data.</text>
</comment>
<gene>
    <name evidence="2" type="ORF">C8F04DRAFT_1192904</name>
</gene>
<dbReference type="AlphaFoldDB" id="A0AAD6SD07"/>
<feature type="compositionally biased region" description="Basic and acidic residues" evidence="1">
    <location>
        <begin position="31"/>
        <end position="42"/>
    </location>
</feature>
<organism evidence="2 3">
    <name type="scientific">Mycena alexandri</name>
    <dbReference type="NCBI Taxonomy" id="1745969"/>
    <lineage>
        <taxon>Eukaryota</taxon>
        <taxon>Fungi</taxon>
        <taxon>Dikarya</taxon>
        <taxon>Basidiomycota</taxon>
        <taxon>Agaricomycotina</taxon>
        <taxon>Agaricomycetes</taxon>
        <taxon>Agaricomycetidae</taxon>
        <taxon>Agaricales</taxon>
        <taxon>Marasmiineae</taxon>
        <taxon>Mycenaceae</taxon>
        <taxon>Mycena</taxon>
    </lineage>
</organism>
<keyword evidence="3" id="KW-1185">Reference proteome</keyword>
<protein>
    <submittedName>
        <fullName evidence="2">Uncharacterized protein</fullName>
    </submittedName>
</protein>
<dbReference type="Proteomes" id="UP001218188">
    <property type="component" value="Unassembled WGS sequence"/>
</dbReference>
<evidence type="ECO:0000313" key="2">
    <source>
        <dbReference type="EMBL" id="KAJ7023935.1"/>
    </source>
</evidence>
<evidence type="ECO:0000313" key="3">
    <source>
        <dbReference type="Proteomes" id="UP001218188"/>
    </source>
</evidence>
<feature type="compositionally biased region" description="Basic and acidic residues" evidence="1">
    <location>
        <begin position="1"/>
        <end position="24"/>
    </location>
</feature>
<accession>A0AAD6SD07</accession>